<organism evidence="2 3">
    <name type="scientific">Arthrobacter methylotrophus</name>
    <dbReference type="NCBI Taxonomy" id="121291"/>
    <lineage>
        <taxon>Bacteria</taxon>
        <taxon>Bacillati</taxon>
        <taxon>Actinomycetota</taxon>
        <taxon>Actinomycetes</taxon>
        <taxon>Micrococcales</taxon>
        <taxon>Micrococcaceae</taxon>
        <taxon>Arthrobacter</taxon>
    </lineage>
</organism>
<proteinExistence type="predicted"/>
<dbReference type="EMBL" id="JBHMBH010000019">
    <property type="protein sequence ID" value="MFB9714393.1"/>
    <property type="molecule type" value="Genomic_DNA"/>
</dbReference>
<comment type="caution">
    <text evidence="2">The sequence shown here is derived from an EMBL/GenBank/DDBJ whole genome shotgun (WGS) entry which is preliminary data.</text>
</comment>
<keyword evidence="1" id="KW-0472">Membrane</keyword>
<accession>A0ABV5UQK7</accession>
<evidence type="ECO:0000256" key="1">
    <source>
        <dbReference type="SAM" id="Phobius"/>
    </source>
</evidence>
<protein>
    <submittedName>
        <fullName evidence="2">Uncharacterized protein</fullName>
    </submittedName>
</protein>
<reference evidence="2 3" key="1">
    <citation type="submission" date="2024-09" db="EMBL/GenBank/DDBJ databases">
        <authorList>
            <person name="Sun Q."/>
            <person name="Mori K."/>
        </authorList>
    </citation>
    <scope>NUCLEOTIDE SEQUENCE [LARGE SCALE GENOMIC DNA]</scope>
    <source>
        <strain evidence="2 3">JCM 13519</strain>
    </source>
</reference>
<name>A0ABV5UQK7_9MICC</name>
<feature type="transmembrane region" description="Helical" evidence="1">
    <location>
        <begin position="32"/>
        <end position="49"/>
    </location>
</feature>
<feature type="transmembrane region" description="Helical" evidence="1">
    <location>
        <begin position="7"/>
        <end position="26"/>
    </location>
</feature>
<keyword evidence="1" id="KW-1133">Transmembrane helix</keyword>
<keyword evidence="1" id="KW-0812">Transmembrane</keyword>
<dbReference type="Proteomes" id="UP001589536">
    <property type="component" value="Unassembled WGS sequence"/>
</dbReference>
<sequence>MNNKTIITALGVILFFIAAFKMSVLGYYPSDLAWMIPMYIAGFVGIVVGRKMPANRG</sequence>
<evidence type="ECO:0000313" key="2">
    <source>
        <dbReference type="EMBL" id="MFB9714393.1"/>
    </source>
</evidence>
<dbReference type="RefSeq" id="WP_345044759.1">
    <property type="nucleotide sequence ID" value="NZ_BAABED010000001.1"/>
</dbReference>
<evidence type="ECO:0000313" key="3">
    <source>
        <dbReference type="Proteomes" id="UP001589536"/>
    </source>
</evidence>
<gene>
    <name evidence="2" type="ORF">ACFFPI_09680</name>
</gene>
<keyword evidence="3" id="KW-1185">Reference proteome</keyword>